<feature type="signal peptide" evidence="1">
    <location>
        <begin position="1"/>
        <end position="25"/>
    </location>
</feature>
<dbReference type="Proteomes" id="UP000574390">
    <property type="component" value="Unassembled WGS sequence"/>
</dbReference>
<dbReference type="AlphaFoldDB" id="A0A7J6S0C5"/>
<protein>
    <submittedName>
        <fullName evidence="2">Uncharacterized protein</fullName>
    </submittedName>
</protein>
<organism evidence="2 3">
    <name type="scientific">Perkinsus olseni</name>
    <name type="common">Perkinsus atlanticus</name>
    <dbReference type="NCBI Taxonomy" id="32597"/>
    <lineage>
        <taxon>Eukaryota</taxon>
        <taxon>Sar</taxon>
        <taxon>Alveolata</taxon>
        <taxon>Perkinsozoa</taxon>
        <taxon>Perkinsea</taxon>
        <taxon>Perkinsida</taxon>
        <taxon>Perkinsidae</taxon>
        <taxon>Perkinsus</taxon>
    </lineage>
</organism>
<reference evidence="2 3" key="1">
    <citation type="submission" date="2020-04" db="EMBL/GenBank/DDBJ databases">
        <title>Perkinsus olseni comparative genomics.</title>
        <authorList>
            <person name="Bogema D.R."/>
        </authorList>
    </citation>
    <scope>NUCLEOTIDE SEQUENCE [LARGE SCALE GENOMIC DNA]</scope>
    <source>
        <strain evidence="2">ATCC PRA-205</strain>
    </source>
</reference>
<proteinExistence type="predicted"/>
<feature type="chain" id="PRO_5029585232" evidence="1">
    <location>
        <begin position="26"/>
        <end position="272"/>
    </location>
</feature>
<comment type="caution">
    <text evidence="2">The sequence shown here is derived from an EMBL/GenBank/DDBJ whole genome shotgun (WGS) entry which is preliminary data.</text>
</comment>
<name>A0A7J6S0C5_PEROL</name>
<evidence type="ECO:0000313" key="2">
    <source>
        <dbReference type="EMBL" id="KAF4726397.1"/>
    </source>
</evidence>
<gene>
    <name evidence="2" type="ORF">FOZ62_008249</name>
</gene>
<accession>A0A7J6S0C5</accession>
<keyword evidence="1" id="KW-0732">Signal</keyword>
<sequence>MSTAKSIIITTAAAMVVNLAPLGEAIEAASWVNPLNLEEDFPSLLDMSLRTDGGGVTCHYSNEKTMDGGPKSIKFRLERGSAAKTEFVTCPVWGKHFSFRSEFGFDSNVLKRFYSNFPQFNYREAGQIYKFEDPPEPTGLDPLRNVSASTCSHVLESVSSAAKQLEKPAGSSGEWMPQDTLFSMANGINTLREMRKACSAAFTIIRNQYPTIIKICDEYFRVSDKTIDTTLSAVNKGWRLEKNANVNTFRRTAGGRSSGQGVFGAFLHKLGF</sequence>
<dbReference type="EMBL" id="JABANM010018267">
    <property type="protein sequence ID" value="KAF4726397.1"/>
    <property type="molecule type" value="Genomic_DNA"/>
</dbReference>
<evidence type="ECO:0000313" key="3">
    <source>
        <dbReference type="Proteomes" id="UP000574390"/>
    </source>
</evidence>
<evidence type="ECO:0000256" key="1">
    <source>
        <dbReference type="SAM" id="SignalP"/>
    </source>
</evidence>